<sequence length="203" mass="22556">MLGINNFLAAHFATLSSGCHLTVIAFSLSAPCISTGETQSEWAKEMLFSSSKTRKIRGLPGGSTRGSNINNIRCADDTVLMANSEENLQTIVSIVNTESQKLGLYLNKKKTEVMVILKKNIIPTCSIELDQETQKQVHHFKHLGSWMTSDRSCETDIRCRVAMARTAFMKMKNILTNENIVIGICMRTLSCYILPVLIYGCES</sequence>
<feature type="chain" id="PRO_5018065564" description="Reverse transcriptase domain-containing protein" evidence="1">
    <location>
        <begin position="19"/>
        <end position="203"/>
    </location>
</feature>
<dbReference type="PANTHER" id="PTHR47027">
    <property type="entry name" value="REVERSE TRANSCRIPTASE DOMAIN-CONTAINING PROTEIN"/>
    <property type="match status" value="1"/>
</dbReference>
<evidence type="ECO:0000313" key="4">
    <source>
        <dbReference type="Proteomes" id="UP000265080"/>
    </source>
</evidence>
<protein>
    <recommendedName>
        <fullName evidence="2">Reverse transcriptase domain-containing protein</fullName>
    </recommendedName>
</protein>
<organism evidence="3 4">
    <name type="scientific">Amphiprion percula</name>
    <name type="common">Orange clownfish</name>
    <name type="synonym">Lutjanus percula</name>
    <dbReference type="NCBI Taxonomy" id="161767"/>
    <lineage>
        <taxon>Eukaryota</taxon>
        <taxon>Metazoa</taxon>
        <taxon>Chordata</taxon>
        <taxon>Craniata</taxon>
        <taxon>Vertebrata</taxon>
        <taxon>Euteleostomi</taxon>
        <taxon>Actinopterygii</taxon>
        <taxon>Neopterygii</taxon>
        <taxon>Teleostei</taxon>
        <taxon>Neoteleostei</taxon>
        <taxon>Acanthomorphata</taxon>
        <taxon>Ovalentaria</taxon>
        <taxon>Pomacentridae</taxon>
        <taxon>Amphiprion</taxon>
    </lineage>
</organism>
<evidence type="ECO:0000256" key="1">
    <source>
        <dbReference type="SAM" id="SignalP"/>
    </source>
</evidence>
<evidence type="ECO:0000313" key="3">
    <source>
        <dbReference type="Ensembl" id="ENSAPEP00000009794.1"/>
    </source>
</evidence>
<dbReference type="Ensembl" id="ENSAPET00000010061.1">
    <property type="protein sequence ID" value="ENSAPEP00000009794.1"/>
    <property type="gene ID" value="ENSAPEG00000007035.1"/>
</dbReference>
<reference evidence="3 4" key="1">
    <citation type="submission" date="2018-03" db="EMBL/GenBank/DDBJ databases">
        <title>Finding Nemo's genes: A chromosome-scale reference assembly of the genome of the orange clownfish Amphiprion percula.</title>
        <authorList>
            <person name="Lehmann R."/>
        </authorList>
    </citation>
    <scope>NUCLEOTIDE SEQUENCE</scope>
</reference>
<feature type="domain" description="Reverse transcriptase" evidence="2">
    <location>
        <begin position="68"/>
        <end position="144"/>
    </location>
</feature>
<dbReference type="Proteomes" id="UP000265080">
    <property type="component" value="Chromosome 9"/>
</dbReference>
<feature type="signal peptide" evidence="1">
    <location>
        <begin position="1"/>
        <end position="18"/>
    </location>
</feature>
<dbReference type="Pfam" id="PF00078">
    <property type="entry name" value="RVT_1"/>
    <property type="match status" value="1"/>
</dbReference>
<name>A0A3P8SDM0_AMPPE</name>
<reference evidence="3" key="3">
    <citation type="submission" date="2025-09" db="UniProtKB">
        <authorList>
            <consortium name="Ensembl"/>
        </authorList>
    </citation>
    <scope>IDENTIFICATION</scope>
</reference>
<dbReference type="InterPro" id="IPR000477">
    <property type="entry name" value="RT_dom"/>
</dbReference>
<reference evidence="3" key="2">
    <citation type="submission" date="2025-08" db="UniProtKB">
        <authorList>
            <consortium name="Ensembl"/>
        </authorList>
    </citation>
    <scope>IDENTIFICATION</scope>
</reference>
<accession>A0A3P8SDM0</accession>
<dbReference type="PANTHER" id="PTHR47027:SF20">
    <property type="entry name" value="REVERSE TRANSCRIPTASE-LIKE PROTEIN WITH RNA-DIRECTED DNA POLYMERASE DOMAIN"/>
    <property type="match status" value="1"/>
</dbReference>
<dbReference type="STRING" id="161767.ENSAPEP00000009794"/>
<keyword evidence="1" id="KW-0732">Signal</keyword>
<dbReference type="AlphaFoldDB" id="A0A3P8SDM0"/>
<proteinExistence type="predicted"/>
<dbReference type="GeneTree" id="ENSGT00940000179463"/>
<keyword evidence="4" id="KW-1185">Reference proteome</keyword>
<dbReference type="OMA" id="CETDIRC"/>
<evidence type="ECO:0000259" key="2">
    <source>
        <dbReference type="Pfam" id="PF00078"/>
    </source>
</evidence>